<proteinExistence type="predicted"/>
<accession>A0A329KR43</accession>
<dbReference type="RefSeq" id="WP_112707659.1">
    <property type="nucleotide sequence ID" value="NZ_QMEU01000011.1"/>
</dbReference>
<evidence type="ECO:0008006" key="3">
    <source>
        <dbReference type="Google" id="ProtNLM"/>
    </source>
</evidence>
<sequence>MFSDSLTAAIAEAEQLVADAPFIETEADLLEGLQYLAGCISGCIHLAVDYDRDHPFLQSGTGPFTKMGLDNPDTLYFGTRVHANHDYVVTGRRGTTTDLSFQLLGGEYTDDFVPVSQAAFDDRELEIAPDGSFEWRVRPTSAGQLVIREVYGDWSAQRGTLAISRLDTAGTAPPPLTRELIEKRYATAGKQLVQRVKTWLQFPQWFYLDLPVNTMVPPRLTPGGLATQYSSVGHFDLRPDQAMVITIPVSDAPYLGFQLGSLWYISLDYINHQTSLNNTQAQADPDGKVRIVVAEQNPGVTNWAETVGHRRGFLQFRWQRVSRQLTDADGPTVEVVDIDKVPAALPYYDHNKISEDDWRARIALRHQQIQARMLG</sequence>
<reference evidence="1 2" key="1">
    <citation type="submission" date="2018-06" db="EMBL/GenBank/DDBJ databases">
        <title>NTM in soil in Japan.</title>
        <authorList>
            <person name="Ohya K."/>
        </authorList>
    </citation>
    <scope>NUCLEOTIDE SEQUENCE [LARGE SCALE GENOMIC DNA]</scope>
    <source>
        <strain evidence="1 2">GF76</strain>
    </source>
</reference>
<name>A0A329KR43_9MYCO</name>
<organism evidence="1 2">
    <name type="scientific">Mycobacterium colombiense</name>
    <dbReference type="NCBI Taxonomy" id="339268"/>
    <lineage>
        <taxon>Bacteria</taxon>
        <taxon>Bacillati</taxon>
        <taxon>Actinomycetota</taxon>
        <taxon>Actinomycetes</taxon>
        <taxon>Mycobacteriales</taxon>
        <taxon>Mycobacteriaceae</taxon>
        <taxon>Mycobacterium</taxon>
        <taxon>Mycobacterium avium complex (MAC)</taxon>
    </lineage>
</organism>
<dbReference type="EMBL" id="QMEU01000011">
    <property type="protein sequence ID" value="RAU98003.1"/>
    <property type="molecule type" value="Genomic_DNA"/>
</dbReference>
<dbReference type="AlphaFoldDB" id="A0A329KR43"/>
<evidence type="ECO:0000313" key="2">
    <source>
        <dbReference type="Proteomes" id="UP000250347"/>
    </source>
</evidence>
<dbReference type="Proteomes" id="UP000250347">
    <property type="component" value="Unassembled WGS sequence"/>
</dbReference>
<evidence type="ECO:0000313" key="1">
    <source>
        <dbReference type="EMBL" id="RAU98003.1"/>
    </source>
</evidence>
<gene>
    <name evidence="1" type="ORF">DQP58_06520</name>
</gene>
<protein>
    <recommendedName>
        <fullName evidence="3">DUF1214 domain-containing protein</fullName>
    </recommendedName>
</protein>
<comment type="caution">
    <text evidence="1">The sequence shown here is derived from an EMBL/GenBank/DDBJ whole genome shotgun (WGS) entry which is preliminary data.</text>
</comment>